<dbReference type="Proteomes" id="UP000003167">
    <property type="component" value="Unassembled WGS sequence"/>
</dbReference>
<dbReference type="OrthoDB" id="1467932at2"/>
<name>H1HQ90_9BACT</name>
<keyword evidence="1" id="KW-0175">Coiled coil</keyword>
<dbReference type="PATRIC" id="fig|999422.3.peg.2443"/>
<evidence type="ECO:0000313" key="3">
    <source>
        <dbReference type="Proteomes" id="UP000003167"/>
    </source>
</evidence>
<evidence type="ECO:0000256" key="1">
    <source>
        <dbReference type="SAM" id="Coils"/>
    </source>
</evidence>
<comment type="caution">
    <text evidence="2">The sequence shown here is derived from an EMBL/GenBank/DDBJ whole genome shotgun (WGS) entry which is preliminary data.</text>
</comment>
<keyword evidence="3" id="KW-1185">Reference proteome</keyword>
<protein>
    <submittedName>
        <fullName evidence="2">Uncharacterized protein</fullName>
    </submittedName>
</protein>
<dbReference type="EMBL" id="AGEK01000041">
    <property type="protein sequence ID" value="EHO66881.1"/>
    <property type="molecule type" value="Genomic_DNA"/>
</dbReference>
<dbReference type="RefSeq" id="WP_008566446.1">
    <property type="nucleotide sequence ID" value="NZ_JH594511.1"/>
</dbReference>
<organism evidence="2 3">
    <name type="scientific">Segatella maculosa OT 289</name>
    <dbReference type="NCBI Taxonomy" id="999422"/>
    <lineage>
        <taxon>Bacteria</taxon>
        <taxon>Pseudomonadati</taxon>
        <taxon>Bacteroidota</taxon>
        <taxon>Bacteroidia</taxon>
        <taxon>Bacteroidales</taxon>
        <taxon>Prevotellaceae</taxon>
        <taxon>Segatella</taxon>
    </lineage>
</organism>
<gene>
    <name evidence="2" type="ORF">HMPREF9944_02170</name>
</gene>
<dbReference type="HOGENOM" id="CLU_146561_0_1_10"/>
<dbReference type="STRING" id="999422.HMPREF9944_02170"/>
<accession>H1HQ90</accession>
<dbReference type="AlphaFoldDB" id="H1HQ90"/>
<feature type="coiled-coil region" evidence="1">
    <location>
        <begin position="29"/>
        <end position="63"/>
    </location>
</feature>
<evidence type="ECO:0000313" key="2">
    <source>
        <dbReference type="EMBL" id="EHO66881.1"/>
    </source>
</evidence>
<proteinExistence type="predicted"/>
<reference evidence="2 3" key="1">
    <citation type="submission" date="2011-12" db="EMBL/GenBank/DDBJ databases">
        <title>The Genome Sequence of Prevotella maculosa OT 289.</title>
        <authorList>
            <consortium name="The Broad Institute Genome Sequencing Platform"/>
            <person name="Earl A."/>
            <person name="Ward D."/>
            <person name="Feldgarden M."/>
            <person name="Gevers D."/>
            <person name="Izard J."/>
            <person name="Blanton J.M."/>
            <person name="Mathney J."/>
            <person name="Tanner A.C."/>
            <person name="Dewhirst F.E."/>
            <person name="Young S.K."/>
            <person name="Zeng Q."/>
            <person name="Gargeya S."/>
            <person name="Fitzgerald M."/>
            <person name="Haas B."/>
            <person name="Abouelleil A."/>
            <person name="Alvarado L."/>
            <person name="Arachchi H.M."/>
            <person name="Berlin A."/>
            <person name="Chapman S.B."/>
            <person name="Gearin G."/>
            <person name="Goldberg J."/>
            <person name="Griggs A."/>
            <person name="Gujja S."/>
            <person name="Hansen M."/>
            <person name="Heiman D."/>
            <person name="Howarth C."/>
            <person name="Larimer J."/>
            <person name="Lui A."/>
            <person name="MacDonald P.J.P."/>
            <person name="McCowen C."/>
            <person name="Montmayeur A."/>
            <person name="Murphy C."/>
            <person name="Neiman D."/>
            <person name="Pearson M."/>
            <person name="Priest M."/>
            <person name="Roberts A."/>
            <person name="Saif S."/>
            <person name="Shea T."/>
            <person name="Sisk P."/>
            <person name="Stolte C."/>
            <person name="Sykes S."/>
            <person name="Wortman J."/>
            <person name="Nusbaum C."/>
            <person name="Birren B."/>
        </authorList>
    </citation>
    <scope>NUCLEOTIDE SEQUENCE [LARGE SCALE GENOMIC DNA]</scope>
    <source>
        <strain evidence="2 3">OT 289</strain>
    </source>
</reference>
<sequence length="97" mass="11298">MNATEDALTLFSTRVRQMILQYKDLIKRNAELYAMVNEREAQIERLNAQQTQMQNDYNSLKMARMLEVTDGDVEKAQKSLQSLIRDVNKCITLLSEK</sequence>